<dbReference type="EMBL" id="RBVX01000001">
    <property type="protein sequence ID" value="RSL35263.1"/>
    <property type="molecule type" value="Genomic_DNA"/>
</dbReference>
<dbReference type="InterPro" id="IPR050679">
    <property type="entry name" value="Bact_HTH_transcr_reg"/>
</dbReference>
<protein>
    <submittedName>
        <fullName evidence="5">GntR family transcriptional regulator</fullName>
    </submittedName>
</protein>
<dbReference type="SMART" id="SM00866">
    <property type="entry name" value="UTRA"/>
    <property type="match status" value="1"/>
</dbReference>
<dbReference type="Gene3D" id="1.10.10.10">
    <property type="entry name" value="Winged helix-like DNA-binding domain superfamily/Winged helix DNA-binding domain"/>
    <property type="match status" value="1"/>
</dbReference>
<dbReference type="SUPFAM" id="SSF64288">
    <property type="entry name" value="Chorismate lyase-like"/>
    <property type="match status" value="1"/>
</dbReference>
<evidence type="ECO:0000256" key="2">
    <source>
        <dbReference type="ARBA" id="ARBA00023125"/>
    </source>
</evidence>
<dbReference type="GO" id="GO:0045892">
    <property type="term" value="P:negative regulation of DNA-templated transcription"/>
    <property type="evidence" value="ECO:0007669"/>
    <property type="project" value="TreeGrafter"/>
</dbReference>
<dbReference type="GO" id="GO:0003677">
    <property type="term" value="F:DNA binding"/>
    <property type="evidence" value="ECO:0007669"/>
    <property type="project" value="UniProtKB-KW"/>
</dbReference>
<gene>
    <name evidence="5" type="ORF">D7Z54_01465</name>
</gene>
<keyword evidence="6" id="KW-1185">Reference proteome</keyword>
<dbReference type="Proteomes" id="UP000275076">
    <property type="component" value="Unassembled WGS sequence"/>
</dbReference>
<dbReference type="InterPro" id="IPR036388">
    <property type="entry name" value="WH-like_DNA-bd_sf"/>
</dbReference>
<dbReference type="Pfam" id="PF07702">
    <property type="entry name" value="UTRA"/>
    <property type="match status" value="1"/>
</dbReference>
<evidence type="ECO:0000256" key="1">
    <source>
        <dbReference type="ARBA" id="ARBA00023015"/>
    </source>
</evidence>
<keyword evidence="3" id="KW-0804">Transcription</keyword>
<dbReference type="Pfam" id="PF00392">
    <property type="entry name" value="GntR"/>
    <property type="match status" value="1"/>
</dbReference>
<evidence type="ECO:0000313" key="5">
    <source>
        <dbReference type="EMBL" id="RSL35263.1"/>
    </source>
</evidence>
<reference evidence="5 6" key="1">
    <citation type="submission" date="2018-10" db="EMBL/GenBank/DDBJ databases">
        <title>Draft genome sequence of Bacillus salarius IM0101, isolated from a hypersaline soil in Inner Mongolia, China.</title>
        <authorList>
            <person name="Yamprayoonswat W."/>
            <person name="Boonvisut S."/>
            <person name="Jumpathong W."/>
            <person name="Sittihan S."/>
            <person name="Ruangsuj P."/>
            <person name="Wanthongcharoen S."/>
            <person name="Thongpramul N."/>
            <person name="Pimmason S."/>
            <person name="Yu B."/>
            <person name="Yasawong M."/>
        </authorList>
    </citation>
    <scope>NUCLEOTIDE SEQUENCE [LARGE SCALE GENOMIC DNA]</scope>
    <source>
        <strain evidence="5 6">IM0101</strain>
    </source>
</reference>
<dbReference type="SUPFAM" id="SSF46785">
    <property type="entry name" value="Winged helix' DNA-binding domain"/>
    <property type="match status" value="1"/>
</dbReference>
<dbReference type="RefSeq" id="WP_125553712.1">
    <property type="nucleotide sequence ID" value="NZ_RBVX01000001.1"/>
</dbReference>
<evidence type="ECO:0000256" key="3">
    <source>
        <dbReference type="ARBA" id="ARBA00023163"/>
    </source>
</evidence>
<dbReference type="InterPro" id="IPR036390">
    <property type="entry name" value="WH_DNA-bd_sf"/>
</dbReference>
<proteinExistence type="predicted"/>
<evidence type="ECO:0000313" key="6">
    <source>
        <dbReference type="Proteomes" id="UP000275076"/>
    </source>
</evidence>
<keyword evidence="2" id="KW-0238">DNA-binding</keyword>
<dbReference type="AlphaFoldDB" id="A0A3R9PPC2"/>
<name>A0A3R9PPC2_9BACI</name>
<dbReference type="PROSITE" id="PS50949">
    <property type="entry name" value="HTH_GNTR"/>
    <property type="match status" value="1"/>
</dbReference>
<dbReference type="PRINTS" id="PR00035">
    <property type="entry name" value="HTHGNTR"/>
</dbReference>
<dbReference type="Gene3D" id="3.40.1410.10">
    <property type="entry name" value="Chorismate lyase-like"/>
    <property type="match status" value="1"/>
</dbReference>
<organism evidence="5 6">
    <name type="scientific">Salibacterium salarium</name>
    <dbReference type="NCBI Taxonomy" id="284579"/>
    <lineage>
        <taxon>Bacteria</taxon>
        <taxon>Bacillati</taxon>
        <taxon>Bacillota</taxon>
        <taxon>Bacilli</taxon>
        <taxon>Bacillales</taxon>
        <taxon>Bacillaceae</taxon>
    </lineage>
</organism>
<dbReference type="GO" id="GO:0003700">
    <property type="term" value="F:DNA-binding transcription factor activity"/>
    <property type="evidence" value="ECO:0007669"/>
    <property type="project" value="InterPro"/>
</dbReference>
<dbReference type="InterPro" id="IPR000524">
    <property type="entry name" value="Tscrpt_reg_HTH_GntR"/>
</dbReference>
<keyword evidence="1" id="KW-0805">Transcription regulation</keyword>
<dbReference type="InterPro" id="IPR011663">
    <property type="entry name" value="UTRA"/>
</dbReference>
<sequence>MIDKTSPLPIYYQIQEMIRRKIESNEWEPGDMLPSERIFAENYDVSRMTVRQAVTELVNEGLLRREKGKGTFVLEPKIEQTLQGLTSFTEDMRKRGLKPGSKLLQYSVSAPSLKVAEMLQMKDNKQIYEIKRIRLADEVPMALETTYINKELVGELPQDIENHSLYYILETEKGLKLGNGEQTFESSLARQEEADYLDIQVGDPVLLIKRLTYLEDGTLFEYVKSVYRGDRYKFTIKMPR</sequence>
<accession>A0A3R9PPC2</accession>
<dbReference type="CDD" id="cd07377">
    <property type="entry name" value="WHTH_GntR"/>
    <property type="match status" value="1"/>
</dbReference>
<dbReference type="FunFam" id="1.10.10.10:FF:000079">
    <property type="entry name" value="GntR family transcriptional regulator"/>
    <property type="match status" value="1"/>
</dbReference>
<dbReference type="PANTHER" id="PTHR44846:SF1">
    <property type="entry name" value="MANNOSYL-D-GLYCERATE TRANSPORT_METABOLISM SYSTEM REPRESSOR MNGR-RELATED"/>
    <property type="match status" value="1"/>
</dbReference>
<dbReference type="OrthoDB" id="9815017at2"/>
<dbReference type="PANTHER" id="PTHR44846">
    <property type="entry name" value="MANNOSYL-D-GLYCERATE TRANSPORT/METABOLISM SYSTEM REPRESSOR MNGR-RELATED"/>
    <property type="match status" value="1"/>
</dbReference>
<dbReference type="SMART" id="SM00345">
    <property type="entry name" value="HTH_GNTR"/>
    <property type="match status" value="1"/>
</dbReference>
<comment type="caution">
    <text evidence="5">The sequence shown here is derived from an EMBL/GenBank/DDBJ whole genome shotgun (WGS) entry which is preliminary data.</text>
</comment>
<dbReference type="InterPro" id="IPR028978">
    <property type="entry name" value="Chorismate_lyase_/UTRA_dom_sf"/>
</dbReference>
<evidence type="ECO:0000259" key="4">
    <source>
        <dbReference type="PROSITE" id="PS50949"/>
    </source>
</evidence>
<feature type="domain" description="HTH gntR-type" evidence="4">
    <location>
        <begin position="8"/>
        <end position="76"/>
    </location>
</feature>